<feature type="transmembrane region" description="Helical" evidence="7">
    <location>
        <begin position="12"/>
        <end position="32"/>
    </location>
</feature>
<accession>A0ABV1CKM7</accession>
<dbReference type="Proteomes" id="UP001470752">
    <property type="component" value="Unassembled WGS sequence"/>
</dbReference>
<evidence type="ECO:0000256" key="1">
    <source>
        <dbReference type="ARBA" id="ARBA00004651"/>
    </source>
</evidence>
<reference evidence="8 9" key="1">
    <citation type="submission" date="2024-04" db="EMBL/GenBank/DDBJ databases">
        <title>Human intestinal bacterial collection.</title>
        <authorList>
            <person name="Pauvert C."/>
            <person name="Hitch T.C.A."/>
            <person name="Clavel T."/>
        </authorList>
    </citation>
    <scope>NUCLEOTIDE SEQUENCE [LARGE SCALE GENOMIC DNA]</scope>
    <source>
        <strain evidence="8 9">CLA-AA-H161</strain>
    </source>
</reference>
<keyword evidence="6 7" id="KW-0472">Membrane</keyword>
<feature type="transmembrane region" description="Helical" evidence="7">
    <location>
        <begin position="79"/>
        <end position="102"/>
    </location>
</feature>
<keyword evidence="9" id="KW-1185">Reference proteome</keyword>
<keyword evidence="3" id="KW-1003">Cell membrane</keyword>
<feature type="transmembrane region" description="Helical" evidence="7">
    <location>
        <begin position="255"/>
        <end position="279"/>
    </location>
</feature>
<evidence type="ECO:0000256" key="2">
    <source>
        <dbReference type="ARBA" id="ARBA00022448"/>
    </source>
</evidence>
<dbReference type="PANTHER" id="PTHR43823:SF3">
    <property type="entry name" value="MULTIDRUG EXPORT PROTEIN MEPA"/>
    <property type="match status" value="1"/>
</dbReference>
<comment type="subcellular location">
    <subcellularLocation>
        <location evidence="1">Cell membrane</location>
        <topology evidence="1">Multi-pass membrane protein</topology>
    </subcellularLocation>
</comment>
<dbReference type="InterPro" id="IPR048279">
    <property type="entry name" value="MdtK-like"/>
</dbReference>
<keyword evidence="4 7" id="KW-0812">Transmembrane</keyword>
<evidence type="ECO:0000256" key="6">
    <source>
        <dbReference type="ARBA" id="ARBA00023136"/>
    </source>
</evidence>
<keyword evidence="5 7" id="KW-1133">Transmembrane helix</keyword>
<keyword evidence="2" id="KW-0813">Transport</keyword>
<feature type="transmembrane region" description="Helical" evidence="7">
    <location>
        <begin position="404"/>
        <end position="424"/>
    </location>
</feature>
<sequence>MLKQFFKYITQSVAGMIGISVYILADTFFISVQSGADGLAVLNLILPVYGLVYAIGAMIGIGSATRYAISKAQGGNPDFYFTQSIFWCLICSIPFILTGIFLPGKFLGLLGADQRLIHLGKGYLRIMLITTPLFMSNYTFTAFARNDHATSRAMIGAIAGSLFNIVFDYIFMFSMGLGLSGAALATAFSPAVTMTICSTHFLSKKNQVEFQWKRPSIRHLVSCCQLGISAFVGELSSAIITIIFNMLILDIAGNVGIAAYGVIANLSLVVMSIFNGLAQGAQPLISQNYGQGKQENVRKLLKWSILSCLVLELVTVALSWGFTDGLIGIFNSENNLLLLNYAHTGLRIYFLGFLFAGINIMLVAYFSATDNARPAITGSLMRGIFAIAVSAVILSKLLGINGVWGSFLSSEVITFAVLLLLSRFQKKPQKEIK</sequence>
<dbReference type="InterPro" id="IPR051327">
    <property type="entry name" value="MATE_MepA_subfamily"/>
</dbReference>
<evidence type="ECO:0000256" key="7">
    <source>
        <dbReference type="SAM" id="Phobius"/>
    </source>
</evidence>
<protein>
    <submittedName>
        <fullName evidence="8">MATE family efflux transporter</fullName>
    </submittedName>
</protein>
<organism evidence="8 9">
    <name type="scientific">Blautia acetigignens</name>
    <dbReference type="NCBI Taxonomy" id="2981783"/>
    <lineage>
        <taxon>Bacteria</taxon>
        <taxon>Bacillati</taxon>
        <taxon>Bacillota</taxon>
        <taxon>Clostridia</taxon>
        <taxon>Lachnospirales</taxon>
        <taxon>Lachnospiraceae</taxon>
        <taxon>Blautia</taxon>
    </lineage>
</organism>
<evidence type="ECO:0000256" key="4">
    <source>
        <dbReference type="ARBA" id="ARBA00022692"/>
    </source>
</evidence>
<dbReference type="RefSeq" id="WP_117851051.1">
    <property type="nucleotide sequence ID" value="NZ_JBBNFW010000154.1"/>
</dbReference>
<gene>
    <name evidence="8" type="ORF">AAAX94_07870</name>
</gene>
<comment type="caution">
    <text evidence="8">The sequence shown here is derived from an EMBL/GenBank/DDBJ whole genome shotgun (WGS) entry which is preliminary data.</text>
</comment>
<evidence type="ECO:0000256" key="3">
    <source>
        <dbReference type="ARBA" id="ARBA00022475"/>
    </source>
</evidence>
<feature type="transmembrane region" description="Helical" evidence="7">
    <location>
        <begin position="300"/>
        <end position="322"/>
    </location>
</feature>
<proteinExistence type="predicted"/>
<feature type="transmembrane region" description="Helical" evidence="7">
    <location>
        <begin position="348"/>
        <end position="368"/>
    </location>
</feature>
<feature type="transmembrane region" description="Helical" evidence="7">
    <location>
        <begin position="44"/>
        <end position="67"/>
    </location>
</feature>
<dbReference type="PANTHER" id="PTHR43823">
    <property type="entry name" value="SPORULATION PROTEIN YKVU"/>
    <property type="match status" value="1"/>
</dbReference>
<evidence type="ECO:0000256" key="5">
    <source>
        <dbReference type="ARBA" id="ARBA00022989"/>
    </source>
</evidence>
<name>A0ABV1CKM7_9FIRM</name>
<evidence type="ECO:0000313" key="8">
    <source>
        <dbReference type="EMBL" id="MEQ2412939.1"/>
    </source>
</evidence>
<dbReference type="InterPro" id="IPR002528">
    <property type="entry name" value="MATE_fam"/>
</dbReference>
<dbReference type="PIRSF" id="PIRSF006603">
    <property type="entry name" value="DinF"/>
    <property type="match status" value="1"/>
</dbReference>
<feature type="transmembrane region" description="Helical" evidence="7">
    <location>
        <begin position="122"/>
        <end position="141"/>
    </location>
</feature>
<dbReference type="Pfam" id="PF01554">
    <property type="entry name" value="MatE"/>
    <property type="match status" value="2"/>
</dbReference>
<feature type="transmembrane region" description="Helical" evidence="7">
    <location>
        <begin position="380"/>
        <end position="398"/>
    </location>
</feature>
<dbReference type="EMBL" id="JBBNFW010000154">
    <property type="protein sequence ID" value="MEQ2412939.1"/>
    <property type="molecule type" value="Genomic_DNA"/>
</dbReference>
<feature type="transmembrane region" description="Helical" evidence="7">
    <location>
        <begin position="179"/>
        <end position="202"/>
    </location>
</feature>
<feature type="transmembrane region" description="Helical" evidence="7">
    <location>
        <begin position="153"/>
        <end position="173"/>
    </location>
</feature>
<feature type="transmembrane region" description="Helical" evidence="7">
    <location>
        <begin position="223"/>
        <end position="249"/>
    </location>
</feature>
<evidence type="ECO:0000313" key="9">
    <source>
        <dbReference type="Proteomes" id="UP001470752"/>
    </source>
</evidence>